<sequence>MAEECSLRVSSQEEDLLLRSTKKVKTRDSVDLNQLCNDMELVAKEPQVSQANRISYKDSLLTPPGPLLDNIDLDIGDVHEDDPNPEDKWYRTTILICRRRNLSIIVQLSLSQKKNLKNGANHGMLP</sequence>
<evidence type="ECO:0000313" key="2">
    <source>
        <dbReference type="Proteomes" id="UP001341840"/>
    </source>
</evidence>
<reference evidence="1 2" key="1">
    <citation type="journal article" date="2023" name="Plants (Basel)">
        <title>Bridging the Gap: Combining Genomics and Transcriptomics Approaches to Understand Stylosanthes scabra, an Orphan Legume from the Brazilian Caatinga.</title>
        <authorList>
            <person name="Ferreira-Neto J.R.C."/>
            <person name="da Silva M.D."/>
            <person name="Binneck E."/>
            <person name="de Melo N.F."/>
            <person name="da Silva R.H."/>
            <person name="de Melo A.L.T.M."/>
            <person name="Pandolfi V."/>
            <person name="Bustamante F.O."/>
            <person name="Brasileiro-Vidal A.C."/>
            <person name="Benko-Iseppon A.M."/>
        </authorList>
    </citation>
    <scope>NUCLEOTIDE SEQUENCE [LARGE SCALE GENOMIC DNA]</scope>
    <source>
        <tissue evidence="1">Leaves</tissue>
    </source>
</reference>
<accession>A0ABU6Z504</accession>
<evidence type="ECO:0000313" key="1">
    <source>
        <dbReference type="EMBL" id="MED6216318.1"/>
    </source>
</evidence>
<protein>
    <submittedName>
        <fullName evidence="1">Uncharacterized protein</fullName>
    </submittedName>
</protein>
<gene>
    <name evidence="1" type="ORF">PIB30_006603</name>
</gene>
<dbReference type="Proteomes" id="UP001341840">
    <property type="component" value="Unassembled WGS sequence"/>
</dbReference>
<dbReference type="EMBL" id="JASCZI010271874">
    <property type="protein sequence ID" value="MED6216318.1"/>
    <property type="molecule type" value="Genomic_DNA"/>
</dbReference>
<organism evidence="1 2">
    <name type="scientific">Stylosanthes scabra</name>
    <dbReference type="NCBI Taxonomy" id="79078"/>
    <lineage>
        <taxon>Eukaryota</taxon>
        <taxon>Viridiplantae</taxon>
        <taxon>Streptophyta</taxon>
        <taxon>Embryophyta</taxon>
        <taxon>Tracheophyta</taxon>
        <taxon>Spermatophyta</taxon>
        <taxon>Magnoliopsida</taxon>
        <taxon>eudicotyledons</taxon>
        <taxon>Gunneridae</taxon>
        <taxon>Pentapetalae</taxon>
        <taxon>rosids</taxon>
        <taxon>fabids</taxon>
        <taxon>Fabales</taxon>
        <taxon>Fabaceae</taxon>
        <taxon>Papilionoideae</taxon>
        <taxon>50 kb inversion clade</taxon>
        <taxon>dalbergioids sensu lato</taxon>
        <taxon>Dalbergieae</taxon>
        <taxon>Pterocarpus clade</taxon>
        <taxon>Stylosanthes</taxon>
    </lineage>
</organism>
<comment type="caution">
    <text evidence="1">The sequence shown here is derived from an EMBL/GenBank/DDBJ whole genome shotgun (WGS) entry which is preliminary data.</text>
</comment>
<keyword evidence="2" id="KW-1185">Reference proteome</keyword>
<proteinExistence type="predicted"/>
<name>A0ABU6Z504_9FABA</name>